<evidence type="ECO:0000256" key="1">
    <source>
        <dbReference type="SAM" id="SignalP"/>
    </source>
</evidence>
<accession>A0ABU5VYF3</accession>
<dbReference type="PANTHER" id="PTHR28208">
    <property type="entry name" value="PHOSPHATIDATE PHOSPHATASE APP1"/>
    <property type="match status" value="1"/>
</dbReference>
<dbReference type="RefSeq" id="WP_323578373.1">
    <property type="nucleotide sequence ID" value="NZ_JAYGJQ010000003.1"/>
</dbReference>
<evidence type="ECO:0000313" key="4">
    <source>
        <dbReference type="Proteomes" id="UP001302274"/>
    </source>
</evidence>
<evidence type="ECO:0000313" key="3">
    <source>
        <dbReference type="EMBL" id="MEA9358104.1"/>
    </source>
</evidence>
<dbReference type="InterPro" id="IPR019236">
    <property type="entry name" value="APP1_cat"/>
</dbReference>
<keyword evidence="1" id="KW-0732">Signal</keyword>
<feature type="chain" id="PRO_5046433726" evidence="1">
    <location>
        <begin position="20"/>
        <end position="280"/>
    </location>
</feature>
<name>A0ABU5VYF3_9BACT</name>
<feature type="domain" description="Phosphatidate phosphatase APP1 catalytic" evidence="2">
    <location>
        <begin position="23"/>
        <end position="169"/>
    </location>
</feature>
<reference evidence="3 4" key="1">
    <citation type="submission" date="2023-11" db="EMBL/GenBank/DDBJ databases">
        <title>A Novel Polar Bacteriovorax (B. antarcticus) Isolated from the Biocrust in Antarctica.</title>
        <authorList>
            <person name="Mun W."/>
            <person name="Choi S.Y."/>
            <person name="Mitchell R.J."/>
        </authorList>
    </citation>
    <scope>NUCLEOTIDE SEQUENCE [LARGE SCALE GENOMIC DNA]</scope>
    <source>
        <strain evidence="3 4">PP10</strain>
    </source>
</reference>
<comment type="caution">
    <text evidence="3">The sequence shown here is derived from an EMBL/GenBank/DDBJ whole genome shotgun (WGS) entry which is preliminary data.</text>
</comment>
<dbReference type="InterPro" id="IPR052935">
    <property type="entry name" value="Mg2+_PAP"/>
</dbReference>
<proteinExistence type="predicted"/>
<evidence type="ECO:0000259" key="2">
    <source>
        <dbReference type="Pfam" id="PF09949"/>
    </source>
</evidence>
<protein>
    <submittedName>
        <fullName evidence="3">Phosphatase domain-containing protein</fullName>
    </submittedName>
</protein>
<organism evidence="3 4">
    <name type="scientific">Bacteriovorax antarcticus</name>
    <dbReference type="NCBI Taxonomy" id="3088717"/>
    <lineage>
        <taxon>Bacteria</taxon>
        <taxon>Pseudomonadati</taxon>
        <taxon>Bdellovibrionota</taxon>
        <taxon>Bacteriovoracia</taxon>
        <taxon>Bacteriovoracales</taxon>
        <taxon>Bacteriovoracaceae</taxon>
        <taxon>Bacteriovorax</taxon>
    </lineage>
</organism>
<dbReference type="PANTHER" id="PTHR28208:SF3">
    <property type="entry name" value="PHOSPHATIDATE PHOSPHATASE APP1"/>
    <property type="match status" value="1"/>
</dbReference>
<dbReference type="EMBL" id="JAYGJQ010000003">
    <property type="protein sequence ID" value="MEA9358104.1"/>
    <property type="molecule type" value="Genomic_DNA"/>
</dbReference>
<feature type="signal peptide" evidence="1">
    <location>
        <begin position="1"/>
        <end position="19"/>
    </location>
</feature>
<gene>
    <name evidence="3" type="ORF">SHI21_17860</name>
</gene>
<dbReference type="Pfam" id="PF09949">
    <property type="entry name" value="APP1_cat"/>
    <property type="match status" value="1"/>
</dbReference>
<dbReference type="Proteomes" id="UP001302274">
    <property type="component" value="Unassembled WGS sequence"/>
</dbReference>
<sequence length="280" mass="32166">MKKIILLLSLFSYSIAGLAKTIIVTDIDDTIKKANSMGGVGGLYHFLKKKPYEYTRDLFNEINAYEQIQGEETTFYYVSAAPAFTFDAPAWIKLNNFPEGPTYLKTAENGGETYAYKYRTIKAILEKELALDPDLKILFFGDNSQFDGKVYYDLKLEMKLSNSEIFIRDVSTEATVFDRDIPLVKLPGVYYFFSEMELVGNPHLLFISNKLIDGITKEYELKNLIPLYTLDTLAVRLKKICVDKHIVVTNLIVAACTVEGQLDANKYWREYYDRFKTSER</sequence>
<keyword evidence="4" id="KW-1185">Reference proteome</keyword>